<evidence type="ECO:0000313" key="3">
    <source>
        <dbReference type="Proteomes" id="UP001147733"/>
    </source>
</evidence>
<feature type="compositionally biased region" description="Basic and acidic residues" evidence="1">
    <location>
        <begin position="241"/>
        <end position="253"/>
    </location>
</feature>
<reference evidence="2" key="1">
    <citation type="submission" date="2022-11" db="EMBL/GenBank/DDBJ databases">
        <authorList>
            <person name="Petersen C."/>
        </authorList>
    </citation>
    <scope>NUCLEOTIDE SEQUENCE</scope>
    <source>
        <strain evidence="2">IBT 23319</strain>
    </source>
</reference>
<feature type="compositionally biased region" description="Gly residues" evidence="1">
    <location>
        <begin position="135"/>
        <end position="144"/>
    </location>
</feature>
<organism evidence="2 3">
    <name type="scientific">Penicillium citrinum</name>
    <dbReference type="NCBI Taxonomy" id="5077"/>
    <lineage>
        <taxon>Eukaryota</taxon>
        <taxon>Fungi</taxon>
        <taxon>Dikarya</taxon>
        <taxon>Ascomycota</taxon>
        <taxon>Pezizomycotina</taxon>
        <taxon>Eurotiomycetes</taxon>
        <taxon>Eurotiomycetidae</taxon>
        <taxon>Eurotiales</taxon>
        <taxon>Aspergillaceae</taxon>
        <taxon>Penicillium</taxon>
    </lineage>
</organism>
<feature type="compositionally biased region" description="Polar residues" evidence="1">
    <location>
        <begin position="102"/>
        <end position="115"/>
    </location>
</feature>
<feature type="compositionally biased region" description="Polar residues" evidence="1">
    <location>
        <begin position="188"/>
        <end position="198"/>
    </location>
</feature>
<feature type="compositionally biased region" description="Basic and acidic residues" evidence="1">
    <location>
        <begin position="380"/>
        <end position="392"/>
    </location>
</feature>
<dbReference type="GeneID" id="81386805"/>
<gene>
    <name evidence="2" type="ORF">N7469_008720</name>
</gene>
<feature type="compositionally biased region" description="Polar residues" evidence="1">
    <location>
        <begin position="23"/>
        <end position="41"/>
    </location>
</feature>
<feature type="compositionally biased region" description="Polar residues" evidence="1">
    <location>
        <begin position="272"/>
        <end position="290"/>
    </location>
</feature>
<dbReference type="PANTHER" id="PTHR39606:SF1">
    <property type="entry name" value="CELL SURFACE PROTEIN"/>
    <property type="match status" value="1"/>
</dbReference>
<feature type="compositionally biased region" description="Low complexity" evidence="1">
    <location>
        <begin position="176"/>
        <end position="186"/>
    </location>
</feature>
<dbReference type="PANTHER" id="PTHR39606">
    <property type="entry name" value="SURFACE PROTEIN, PUTATIVE-RELATED"/>
    <property type="match status" value="1"/>
</dbReference>
<name>A0A9W9NM64_PENCI</name>
<evidence type="ECO:0008006" key="4">
    <source>
        <dbReference type="Google" id="ProtNLM"/>
    </source>
</evidence>
<reference evidence="2" key="2">
    <citation type="journal article" date="2023" name="IMA Fungus">
        <title>Comparative genomic study of the Penicillium genus elucidates a diverse pangenome and 15 lateral gene transfer events.</title>
        <authorList>
            <person name="Petersen C."/>
            <person name="Sorensen T."/>
            <person name="Nielsen M.R."/>
            <person name="Sondergaard T.E."/>
            <person name="Sorensen J.L."/>
            <person name="Fitzpatrick D.A."/>
            <person name="Frisvad J.C."/>
            <person name="Nielsen K.L."/>
        </authorList>
    </citation>
    <scope>NUCLEOTIDE SEQUENCE</scope>
    <source>
        <strain evidence="2">IBT 23319</strain>
    </source>
</reference>
<feature type="compositionally biased region" description="Low complexity" evidence="1">
    <location>
        <begin position="145"/>
        <end position="161"/>
    </location>
</feature>
<protein>
    <recommendedName>
        <fullName evidence="4">Cell surface protein</fullName>
    </recommendedName>
</protein>
<proteinExistence type="predicted"/>
<dbReference type="EMBL" id="JAPQKT010000008">
    <property type="protein sequence ID" value="KAJ5222480.1"/>
    <property type="molecule type" value="Genomic_DNA"/>
</dbReference>
<feature type="compositionally biased region" description="Low complexity" evidence="1">
    <location>
        <begin position="70"/>
        <end position="96"/>
    </location>
</feature>
<feature type="compositionally biased region" description="Basic and acidic residues" evidence="1">
    <location>
        <begin position="118"/>
        <end position="130"/>
    </location>
</feature>
<feature type="compositionally biased region" description="Basic and acidic residues" evidence="1">
    <location>
        <begin position="7"/>
        <end position="22"/>
    </location>
</feature>
<evidence type="ECO:0000256" key="1">
    <source>
        <dbReference type="SAM" id="MobiDB-lite"/>
    </source>
</evidence>
<feature type="compositionally biased region" description="Basic and acidic residues" evidence="1">
    <location>
        <begin position="293"/>
        <end position="324"/>
    </location>
</feature>
<dbReference type="RefSeq" id="XP_056497403.1">
    <property type="nucleotide sequence ID" value="XM_056647638.1"/>
</dbReference>
<sequence length="410" mass="41401">MSNIIHKVKDAVTHHGDKDNKHTSSTGTDANTYDSSRSSNHGPHDSNVANTADPRIDSDRSQLGSQSYNTTGTRGSTGAAGSTGAYGTTGTGNTASDAYDLSGSTNHGTHDSNIANKADPRFDSDRDGRATHGSTGTGLGGSTGTYGSTGSTGYAPTGTTSHTSQSLGTGAGATGAYGSTGSTGYAPTGTTSHTTQPLSTGAGSTGAYGTTGSTGTTASDAYDMSGSTNHGPHDSNVANKADPRFDSDRDGRASHGTTGLGGSTGGYDTTHSRTSGPASSTAGPHSSNVANEADPRVDSDQSKKKEHLAGEYSGIDRFDKDVHKGSIAGGNQVIGLHGSKGPTTTKNFDQSQHESAAGAGSSYNTGHQSTAGPHNSDMMNKMDPRVDSDLDGSKTVGGDKTYAQPQTQRY</sequence>
<evidence type="ECO:0000313" key="2">
    <source>
        <dbReference type="EMBL" id="KAJ5222480.1"/>
    </source>
</evidence>
<feature type="compositionally biased region" description="Polar residues" evidence="1">
    <location>
        <begin position="341"/>
        <end position="354"/>
    </location>
</feature>
<feature type="compositionally biased region" description="Polar residues" evidence="1">
    <location>
        <begin position="361"/>
        <end position="373"/>
    </location>
</feature>
<keyword evidence="3" id="KW-1185">Reference proteome</keyword>
<dbReference type="AlphaFoldDB" id="A0A9W9NM64"/>
<feature type="region of interest" description="Disordered" evidence="1">
    <location>
        <begin position="1"/>
        <end position="410"/>
    </location>
</feature>
<feature type="compositionally biased region" description="Low complexity" evidence="1">
    <location>
        <begin position="199"/>
        <end position="219"/>
    </location>
</feature>
<dbReference type="OrthoDB" id="2590867at2759"/>
<accession>A0A9W9NM64</accession>
<comment type="caution">
    <text evidence="2">The sequence shown here is derived from an EMBL/GenBank/DDBJ whole genome shotgun (WGS) entry which is preliminary data.</text>
</comment>
<dbReference type="Proteomes" id="UP001147733">
    <property type="component" value="Unassembled WGS sequence"/>
</dbReference>